<keyword evidence="3" id="KW-1185">Reference proteome</keyword>
<name>A0A0E3S4X8_9EURY</name>
<proteinExistence type="predicted"/>
<feature type="transmembrane region" description="Helical" evidence="1">
    <location>
        <begin position="489"/>
        <end position="507"/>
    </location>
</feature>
<protein>
    <recommendedName>
        <fullName evidence="4">Glycosyltransferase RgtA/B/C/D-like domain-containing protein</fullName>
    </recommendedName>
</protein>
<accession>A0A0E3S4X8</accession>
<dbReference type="PATRIC" id="fig|1434111.4.peg.3836"/>
<keyword evidence="1" id="KW-1133">Transmembrane helix</keyword>
<feature type="transmembrane region" description="Helical" evidence="1">
    <location>
        <begin position="287"/>
        <end position="315"/>
    </location>
</feature>
<dbReference type="RefSeq" id="WP_048128235.1">
    <property type="nucleotide sequence ID" value="NZ_CP009515.1"/>
</dbReference>
<dbReference type="KEGG" id="mls:MSLAZ_2903"/>
<feature type="transmembrane region" description="Helical" evidence="1">
    <location>
        <begin position="457"/>
        <end position="477"/>
    </location>
</feature>
<dbReference type="GeneID" id="24807772"/>
<dbReference type="AlphaFoldDB" id="A0A0E3S4X8"/>
<feature type="transmembrane region" description="Helical" evidence="1">
    <location>
        <begin position="249"/>
        <end position="275"/>
    </location>
</feature>
<feature type="transmembrane region" description="Helical" evidence="1">
    <location>
        <begin position="209"/>
        <end position="228"/>
    </location>
</feature>
<evidence type="ECO:0000256" key="1">
    <source>
        <dbReference type="SAM" id="Phobius"/>
    </source>
</evidence>
<feature type="transmembrane region" description="Helical" evidence="1">
    <location>
        <begin position="42"/>
        <end position="58"/>
    </location>
</feature>
<evidence type="ECO:0000313" key="2">
    <source>
        <dbReference type="EMBL" id="AKB76164.1"/>
    </source>
</evidence>
<sequence length="645" mass="72256">MEAVKGYKEKLTRNLDMILSVMGVNLGVFIVLLYFLINLNQADIGITVLSACLIYFIFRKKFTNDNPISPEKDRLKNGLNLSFYLVFLISVLIYSMNMYYRPISYFILICILAGIIASEILYVREGDGVASILLQIFLLSILIRAGIYYNFPSLMGYDAYFHAGMAKLITETGAIPPIEISSKYLYYPLAHIFISITQLMGGLDIKDGIFYSIGFANIFSTAGIYLIGKKLEGPQMGLLAALLINLNNHNIVSGITNITPGSLVLCYFIILLYAIFSEKPGLVQTGIVLLFTVLMVLTHQLTTFVVFLALVSILLGKYLHNFLYGSLPTAAVGLNYILFFVICLQTYWMFTYVTPDTSFFEMIIKPLMEVLKVGSGYSSDELIAGATANQNSLEVLILHISYLALPFFAIGGVLAWFSPRDAKKIDKFSIALVVVILYGFAYGIPLLGMRNFLTSRWFPLIAVFLVLVAASYILNLTSLFGSKKAKMSAIFIIMLLFSFVMVTTPGINKDNPLVGKETTVRNQFKNIEIQPVKSLSAVYSRNILMDSPYDSCLFYRDRGYNADNATYFNTNQIKSREISDGCMVLLRRSTLGEPISINDPNRYGVNIIQPLPAEFFNSFEASEYALVYDNAEVMAYLKEKKEVQN</sequence>
<feature type="transmembrane region" description="Helical" evidence="1">
    <location>
        <begin position="396"/>
        <end position="416"/>
    </location>
</feature>
<dbReference type="Proteomes" id="UP000033072">
    <property type="component" value="Chromosome"/>
</dbReference>
<feature type="transmembrane region" description="Helical" evidence="1">
    <location>
        <begin position="79"/>
        <end position="97"/>
    </location>
</feature>
<keyword evidence="1" id="KW-0472">Membrane</keyword>
<organism evidence="2 3">
    <name type="scientific">Methanosarcina lacustris Z-7289</name>
    <dbReference type="NCBI Taxonomy" id="1434111"/>
    <lineage>
        <taxon>Archaea</taxon>
        <taxon>Methanobacteriati</taxon>
        <taxon>Methanobacteriota</taxon>
        <taxon>Stenosarchaea group</taxon>
        <taxon>Methanomicrobia</taxon>
        <taxon>Methanosarcinales</taxon>
        <taxon>Methanosarcinaceae</taxon>
        <taxon>Methanosarcina</taxon>
    </lineage>
</organism>
<feature type="transmembrane region" description="Helical" evidence="1">
    <location>
        <begin position="327"/>
        <end position="350"/>
    </location>
</feature>
<feature type="transmembrane region" description="Helical" evidence="1">
    <location>
        <begin position="428"/>
        <end position="445"/>
    </location>
</feature>
<feature type="transmembrane region" description="Helical" evidence="1">
    <location>
        <begin position="15"/>
        <end position="36"/>
    </location>
</feature>
<evidence type="ECO:0000313" key="3">
    <source>
        <dbReference type="Proteomes" id="UP000033072"/>
    </source>
</evidence>
<dbReference type="OrthoDB" id="110868at2157"/>
<feature type="transmembrane region" description="Helical" evidence="1">
    <location>
        <begin position="103"/>
        <end position="122"/>
    </location>
</feature>
<dbReference type="EMBL" id="CP009515">
    <property type="protein sequence ID" value="AKB76164.1"/>
    <property type="molecule type" value="Genomic_DNA"/>
</dbReference>
<feature type="transmembrane region" description="Helical" evidence="1">
    <location>
        <begin position="129"/>
        <end position="151"/>
    </location>
</feature>
<dbReference type="HOGENOM" id="CLU_026486_0_0_2"/>
<evidence type="ECO:0008006" key="4">
    <source>
        <dbReference type="Google" id="ProtNLM"/>
    </source>
</evidence>
<gene>
    <name evidence="2" type="ORF">MSLAZ_2903</name>
</gene>
<reference evidence="2 3" key="1">
    <citation type="submission" date="2014-07" db="EMBL/GenBank/DDBJ databases">
        <title>Methanogenic archaea and the global carbon cycle.</title>
        <authorList>
            <person name="Henriksen J.R."/>
            <person name="Luke J."/>
            <person name="Reinhart S."/>
            <person name="Benedict M.N."/>
            <person name="Youngblut N.D."/>
            <person name="Metcalf M.E."/>
            <person name="Whitaker R.J."/>
            <person name="Metcalf W.W."/>
        </authorList>
    </citation>
    <scope>NUCLEOTIDE SEQUENCE [LARGE SCALE GENOMIC DNA]</scope>
    <source>
        <strain evidence="2 3">Z-7289</strain>
    </source>
</reference>
<keyword evidence="1" id="KW-0812">Transmembrane</keyword>